<dbReference type="HOGENOM" id="CLU_3375480_0_0_0"/>
<organism evidence="1 2">
    <name type="scientific">Pseudothermotoga thermarum DSM 5069</name>
    <dbReference type="NCBI Taxonomy" id="688269"/>
    <lineage>
        <taxon>Bacteria</taxon>
        <taxon>Thermotogati</taxon>
        <taxon>Thermotogota</taxon>
        <taxon>Thermotogae</taxon>
        <taxon>Thermotogales</taxon>
        <taxon>Thermotogaceae</taxon>
        <taxon>Pseudothermotoga</taxon>
    </lineage>
</organism>
<protein>
    <submittedName>
        <fullName evidence="1">Uncharacterized protein</fullName>
    </submittedName>
</protein>
<keyword evidence="2" id="KW-1185">Reference proteome</keyword>
<dbReference type="AlphaFoldDB" id="F7YTN9"/>
<evidence type="ECO:0000313" key="2">
    <source>
        <dbReference type="Proteomes" id="UP000006804"/>
    </source>
</evidence>
<dbReference type="STRING" id="688269.Theth_1189"/>
<evidence type="ECO:0000313" key="1">
    <source>
        <dbReference type="EMBL" id="AEH51261.1"/>
    </source>
</evidence>
<dbReference type="EMBL" id="CP002351">
    <property type="protein sequence ID" value="AEH51261.1"/>
    <property type="molecule type" value="Genomic_DNA"/>
</dbReference>
<dbReference type="KEGG" id="tta:Theth_1189"/>
<proteinExistence type="predicted"/>
<sequence length="34" mass="3693" precursor="true">MGGEMLEIAAELKKHYLGFVLSRLKAAGLSEENS</sequence>
<reference evidence="1 2" key="1">
    <citation type="submission" date="2010-11" db="EMBL/GenBank/DDBJ databases">
        <title>The complete genome of Thermotoga thermarum DSM 5069.</title>
        <authorList>
            <consortium name="US DOE Joint Genome Institute (JGI-PGF)"/>
            <person name="Lucas S."/>
            <person name="Copeland A."/>
            <person name="Lapidus A."/>
            <person name="Bruce D."/>
            <person name="Goodwin L."/>
            <person name="Pitluck S."/>
            <person name="Kyrpides N."/>
            <person name="Mavromatis K."/>
            <person name="Ivanova N."/>
            <person name="Zeytun A."/>
            <person name="Brettin T."/>
            <person name="Detter J.C."/>
            <person name="Tapia R."/>
            <person name="Han C."/>
            <person name="Land M."/>
            <person name="Hauser L."/>
            <person name="Markowitz V."/>
            <person name="Cheng J.-F."/>
            <person name="Hugenholtz P."/>
            <person name="Woyke T."/>
            <person name="Wu D."/>
            <person name="Spring S."/>
            <person name="Schroeder M."/>
            <person name="Brambilla E."/>
            <person name="Klenk H.-P."/>
            <person name="Eisen J.A."/>
        </authorList>
    </citation>
    <scope>NUCLEOTIDE SEQUENCE [LARGE SCALE GENOMIC DNA]</scope>
    <source>
        <strain evidence="1 2">DSM 5069</strain>
    </source>
</reference>
<name>F7YTN9_9THEM</name>
<dbReference type="Proteomes" id="UP000006804">
    <property type="component" value="Chromosome"/>
</dbReference>
<gene>
    <name evidence="1" type="ORF">Theth_1189</name>
</gene>
<accession>F7YTN9</accession>